<evidence type="ECO:0000256" key="6">
    <source>
        <dbReference type="ARBA" id="ARBA00023136"/>
    </source>
</evidence>
<proteinExistence type="inferred from homology"/>
<feature type="transmembrane region" description="Helical" evidence="7">
    <location>
        <begin position="31"/>
        <end position="49"/>
    </location>
</feature>
<keyword evidence="3" id="KW-1003">Cell membrane</keyword>
<comment type="subcellular location">
    <subcellularLocation>
        <location evidence="1">Cell membrane</location>
        <topology evidence="1">Multi-pass membrane protein</topology>
    </subcellularLocation>
</comment>
<dbReference type="EMBL" id="LT859958">
    <property type="protein sequence ID" value="SMX53259.1"/>
    <property type="molecule type" value="Genomic_DNA"/>
</dbReference>
<comment type="similarity">
    <text evidence="2">Belongs to the DedA family.</text>
</comment>
<evidence type="ECO:0000256" key="4">
    <source>
        <dbReference type="ARBA" id="ARBA00022692"/>
    </source>
</evidence>
<dbReference type="KEGG" id="abat:CFX1CAM_0193"/>
<dbReference type="OrthoDB" id="157088at2"/>
<evidence type="ECO:0000256" key="1">
    <source>
        <dbReference type="ARBA" id="ARBA00004651"/>
    </source>
</evidence>
<evidence type="ECO:0000256" key="2">
    <source>
        <dbReference type="ARBA" id="ARBA00010792"/>
    </source>
</evidence>
<keyword evidence="5 7" id="KW-1133">Transmembrane helix</keyword>
<protein>
    <recommendedName>
        <fullName evidence="8">VTT domain-containing protein</fullName>
    </recommendedName>
</protein>
<organism evidence="9 10">
    <name type="scientific">Candidatus Brevifilum fermentans</name>
    <dbReference type="NCBI Taxonomy" id="1986204"/>
    <lineage>
        <taxon>Bacteria</taxon>
        <taxon>Bacillati</taxon>
        <taxon>Chloroflexota</taxon>
        <taxon>Anaerolineae</taxon>
        <taxon>Anaerolineales</taxon>
        <taxon>Anaerolineaceae</taxon>
        <taxon>Candidatus Brevifilum</taxon>
    </lineage>
</organism>
<dbReference type="GO" id="GO:0005886">
    <property type="term" value="C:plasma membrane"/>
    <property type="evidence" value="ECO:0007669"/>
    <property type="project" value="UniProtKB-SubCell"/>
</dbReference>
<dbReference type="AlphaFoldDB" id="A0A1Y6K3U4"/>
<keyword evidence="10" id="KW-1185">Reference proteome</keyword>
<sequence>MENDHLSSPEEELPPKRLPLVERLPKRTLNIIRAVVLLFVIALTAFLFIQRERIQELQAFGYPGIFLFSLLANATILVPVPGVLFTTAMGAVFNPFWVSIAAGTGAALGELSGYLAGFSGQPLVENSAHYDQVVNWMRRYGDITILILAFIPNPLFDMAGMLSGMLKMPVTKFLIYCLIGKVLKMMMFAYAGDWLIGMLKGVF</sequence>
<evidence type="ECO:0000313" key="10">
    <source>
        <dbReference type="Proteomes" id="UP000195514"/>
    </source>
</evidence>
<reference evidence="10" key="1">
    <citation type="submission" date="2017-05" db="EMBL/GenBank/DDBJ databases">
        <authorList>
            <person name="Kirkegaard R."/>
            <person name="Mcilroy J S."/>
        </authorList>
    </citation>
    <scope>NUCLEOTIDE SEQUENCE [LARGE SCALE GENOMIC DNA]</scope>
</reference>
<feature type="transmembrane region" description="Helical" evidence="7">
    <location>
        <begin position="173"/>
        <end position="196"/>
    </location>
</feature>
<evidence type="ECO:0000313" key="9">
    <source>
        <dbReference type="EMBL" id="SMX53259.1"/>
    </source>
</evidence>
<feature type="transmembrane region" description="Helical" evidence="7">
    <location>
        <begin position="140"/>
        <end position="161"/>
    </location>
</feature>
<keyword evidence="4 7" id="KW-0812">Transmembrane</keyword>
<gene>
    <name evidence="9" type="ORF">CFX1CAM_0193</name>
</gene>
<dbReference type="InterPro" id="IPR032816">
    <property type="entry name" value="VTT_dom"/>
</dbReference>
<evidence type="ECO:0000256" key="3">
    <source>
        <dbReference type="ARBA" id="ARBA00022475"/>
    </source>
</evidence>
<dbReference type="RefSeq" id="WP_087861208.1">
    <property type="nucleotide sequence ID" value="NZ_LT859958.1"/>
</dbReference>
<feature type="transmembrane region" description="Helical" evidence="7">
    <location>
        <begin position="61"/>
        <end position="84"/>
    </location>
</feature>
<name>A0A1Y6K3U4_9CHLR</name>
<accession>A0A1Y6K3U4</accession>
<evidence type="ECO:0000256" key="5">
    <source>
        <dbReference type="ARBA" id="ARBA00022989"/>
    </source>
</evidence>
<feature type="domain" description="VTT" evidence="8">
    <location>
        <begin position="80"/>
        <end position="193"/>
    </location>
</feature>
<dbReference type="Proteomes" id="UP000195514">
    <property type="component" value="Chromosome I"/>
</dbReference>
<evidence type="ECO:0000259" key="8">
    <source>
        <dbReference type="Pfam" id="PF09335"/>
    </source>
</evidence>
<dbReference type="Pfam" id="PF09335">
    <property type="entry name" value="VTT_dom"/>
    <property type="match status" value="1"/>
</dbReference>
<dbReference type="InterPro" id="IPR051311">
    <property type="entry name" value="DedA_domain"/>
</dbReference>
<evidence type="ECO:0000256" key="7">
    <source>
        <dbReference type="SAM" id="Phobius"/>
    </source>
</evidence>
<feature type="transmembrane region" description="Helical" evidence="7">
    <location>
        <begin position="96"/>
        <end position="119"/>
    </location>
</feature>
<dbReference type="PANTHER" id="PTHR42709">
    <property type="entry name" value="ALKALINE PHOSPHATASE LIKE PROTEIN"/>
    <property type="match status" value="1"/>
</dbReference>
<keyword evidence="6 7" id="KW-0472">Membrane</keyword>
<dbReference type="PANTHER" id="PTHR42709:SF6">
    <property type="entry name" value="UNDECAPRENYL PHOSPHATE TRANSPORTER A"/>
    <property type="match status" value="1"/>
</dbReference>